<sequence>MAARRLACMAAACGLLAACGGGGGAGTAPQPPGGVPDVPLACIDLPDDVTWFRSSSASAEWNDVLVDSRNRIWLAGYVDGIVGQATLDPSGNARAVVRQLAPDGQLLWDSGPLLDTAGTDSAEALALSSSGAVYVVGRTTGAFAGGTNAGQFDTFVAWADDGRTQWRTVLAGNERPQHPRRAALATDGSLRIAGFDDDYIPSNYVAAWSDPFAMSLRRLDGPSPTLTTQWSHQFNTPEGDQVEGLAVGSDGASYVSGIVGSGAQRGAFVRKLDGNGTVLWTVRYTSQPTDEVRAIKPLADGTMLIAGSVYGSFRGAAGFGGQDVFVARIDAGDGHVIASWQYGSPGADWLADMTVDSQGRILLFGETEGSVVPGQPAAGLTDLFMLRLSADGTVLGRRQWGTADDERAQRVAADSCGRVVAVGSSTHAGVRAGLLWQWKP</sequence>
<proteinExistence type="predicted"/>
<reference evidence="2 3" key="1">
    <citation type="submission" date="2021-12" db="EMBL/GenBank/DDBJ databases">
        <title>Genome seq of P8.</title>
        <authorList>
            <person name="Seo T."/>
        </authorList>
    </citation>
    <scope>NUCLEOTIDE SEQUENCE [LARGE SCALE GENOMIC DNA]</scope>
    <source>
        <strain evidence="2 3">P8</strain>
    </source>
</reference>
<evidence type="ECO:0008006" key="4">
    <source>
        <dbReference type="Google" id="ProtNLM"/>
    </source>
</evidence>
<dbReference type="EMBL" id="JAJTWU010000009">
    <property type="protein sequence ID" value="MCE4557083.1"/>
    <property type="molecule type" value="Genomic_DNA"/>
</dbReference>
<dbReference type="Proteomes" id="UP001200741">
    <property type="component" value="Unassembled WGS sequence"/>
</dbReference>
<gene>
    <name evidence="2" type="ORF">LXT13_22035</name>
</gene>
<evidence type="ECO:0000256" key="1">
    <source>
        <dbReference type="SAM" id="SignalP"/>
    </source>
</evidence>
<name>A0ABS8Y263_9BURK</name>
<evidence type="ECO:0000313" key="3">
    <source>
        <dbReference type="Proteomes" id="UP001200741"/>
    </source>
</evidence>
<dbReference type="SUPFAM" id="SSF101898">
    <property type="entry name" value="NHL repeat"/>
    <property type="match status" value="2"/>
</dbReference>
<protein>
    <recommendedName>
        <fullName evidence="4">Lipoprotein</fullName>
    </recommendedName>
</protein>
<keyword evidence="1" id="KW-0732">Signal</keyword>
<dbReference type="PANTHER" id="PTHR35580">
    <property type="entry name" value="CELL SURFACE GLYCOPROTEIN (S-LAYER PROTEIN)-LIKE PROTEIN"/>
    <property type="match status" value="1"/>
</dbReference>
<feature type="signal peptide" evidence="1">
    <location>
        <begin position="1"/>
        <end position="17"/>
    </location>
</feature>
<dbReference type="InterPro" id="IPR052918">
    <property type="entry name" value="Motility_Chemotaxis_Reg"/>
</dbReference>
<accession>A0ABS8Y263</accession>
<keyword evidence="3" id="KW-1185">Reference proteome</keyword>
<comment type="caution">
    <text evidence="2">The sequence shown here is derived from an EMBL/GenBank/DDBJ whole genome shotgun (WGS) entry which is preliminary data.</text>
</comment>
<feature type="chain" id="PRO_5046310330" description="Lipoprotein" evidence="1">
    <location>
        <begin position="18"/>
        <end position="440"/>
    </location>
</feature>
<dbReference type="PROSITE" id="PS51257">
    <property type="entry name" value="PROKAR_LIPOPROTEIN"/>
    <property type="match status" value="1"/>
</dbReference>
<dbReference type="Gene3D" id="2.80.10.50">
    <property type="match status" value="1"/>
</dbReference>
<dbReference type="PANTHER" id="PTHR35580:SF1">
    <property type="entry name" value="PHYTASE-LIKE DOMAIN-CONTAINING PROTEIN"/>
    <property type="match status" value="1"/>
</dbReference>
<organism evidence="2 3">
    <name type="scientific">Pelomonas cellulosilytica</name>
    <dbReference type="NCBI Taxonomy" id="2906762"/>
    <lineage>
        <taxon>Bacteria</taxon>
        <taxon>Pseudomonadati</taxon>
        <taxon>Pseudomonadota</taxon>
        <taxon>Betaproteobacteria</taxon>
        <taxon>Burkholderiales</taxon>
        <taxon>Sphaerotilaceae</taxon>
        <taxon>Roseateles</taxon>
    </lineage>
</organism>
<evidence type="ECO:0000313" key="2">
    <source>
        <dbReference type="EMBL" id="MCE4557083.1"/>
    </source>
</evidence>